<comment type="caution">
    <text evidence="2">The sequence shown here is derived from an EMBL/GenBank/DDBJ whole genome shotgun (WGS) entry which is preliminary data.</text>
</comment>
<name>A0A543GBV0_9PSEU</name>
<sequence>MWLKVLGGVLLVWLAFTVLGALFKFLTWALVIGAVVFVGAAAYTAVKGRNRRAIGR</sequence>
<dbReference type="EMBL" id="VFPH01000001">
    <property type="protein sequence ID" value="TQM43494.1"/>
    <property type="molecule type" value="Genomic_DNA"/>
</dbReference>
<dbReference type="Proteomes" id="UP000319818">
    <property type="component" value="Unassembled WGS sequence"/>
</dbReference>
<dbReference type="AlphaFoldDB" id="A0A543GBV0"/>
<reference evidence="2 3" key="1">
    <citation type="submission" date="2019-06" db="EMBL/GenBank/DDBJ databases">
        <title>Sequencing the genomes of 1000 actinobacteria strains.</title>
        <authorList>
            <person name="Klenk H.-P."/>
        </authorList>
    </citation>
    <scope>NUCLEOTIDE SEQUENCE [LARGE SCALE GENOMIC DNA]</scope>
    <source>
        <strain evidence="2 3">DSM 45511</strain>
    </source>
</reference>
<evidence type="ECO:0000313" key="2">
    <source>
        <dbReference type="EMBL" id="TQM43494.1"/>
    </source>
</evidence>
<proteinExistence type="predicted"/>
<keyword evidence="1" id="KW-0812">Transmembrane</keyword>
<gene>
    <name evidence="2" type="ORF">FB388_0840</name>
</gene>
<evidence type="ECO:0000256" key="1">
    <source>
        <dbReference type="SAM" id="Phobius"/>
    </source>
</evidence>
<accession>A0A543GBV0</accession>
<keyword evidence="1" id="KW-1133">Transmembrane helix</keyword>
<protein>
    <submittedName>
        <fullName evidence="2">Uncharacterized protein</fullName>
    </submittedName>
</protein>
<keyword evidence="3" id="KW-1185">Reference proteome</keyword>
<organism evidence="2 3">
    <name type="scientific">Pseudonocardia cypriaca</name>
    <dbReference type="NCBI Taxonomy" id="882449"/>
    <lineage>
        <taxon>Bacteria</taxon>
        <taxon>Bacillati</taxon>
        <taxon>Actinomycetota</taxon>
        <taxon>Actinomycetes</taxon>
        <taxon>Pseudonocardiales</taxon>
        <taxon>Pseudonocardiaceae</taxon>
        <taxon>Pseudonocardia</taxon>
    </lineage>
</organism>
<keyword evidence="1" id="KW-0472">Membrane</keyword>
<feature type="transmembrane region" description="Helical" evidence="1">
    <location>
        <begin position="30"/>
        <end position="46"/>
    </location>
</feature>
<dbReference type="RefSeq" id="WP_170225464.1">
    <property type="nucleotide sequence ID" value="NZ_VFPH01000001.1"/>
</dbReference>
<evidence type="ECO:0000313" key="3">
    <source>
        <dbReference type="Proteomes" id="UP000319818"/>
    </source>
</evidence>